<feature type="domain" description="ABC transmembrane type-1" evidence="8">
    <location>
        <begin position="89"/>
        <end position="277"/>
    </location>
</feature>
<evidence type="ECO:0000256" key="4">
    <source>
        <dbReference type="ARBA" id="ARBA00022692"/>
    </source>
</evidence>
<dbReference type="SUPFAM" id="SSF161098">
    <property type="entry name" value="MetI-like"/>
    <property type="match status" value="1"/>
</dbReference>
<evidence type="ECO:0000259" key="8">
    <source>
        <dbReference type="PROSITE" id="PS50928"/>
    </source>
</evidence>
<organism evidence="9 10">
    <name type="scientific">Sinosporangium siamense</name>
    <dbReference type="NCBI Taxonomy" id="1367973"/>
    <lineage>
        <taxon>Bacteria</taxon>
        <taxon>Bacillati</taxon>
        <taxon>Actinomycetota</taxon>
        <taxon>Actinomycetes</taxon>
        <taxon>Streptosporangiales</taxon>
        <taxon>Streptosporangiaceae</taxon>
        <taxon>Sinosporangium</taxon>
    </lineage>
</organism>
<protein>
    <submittedName>
        <fullName evidence="9">ABC transporter permease</fullName>
    </submittedName>
</protein>
<keyword evidence="6 7" id="KW-0472">Membrane</keyword>
<comment type="subcellular location">
    <subcellularLocation>
        <location evidence="1 7">Cell membrane</location>
        <topology evidence="1 7">Multi-pass membrane protein</topology>
    </subcellularLocation>
</comment>
<evidence type="ECO:0000256" key="5">
    <source>
        <dbReference type="ARBA" id="ARBA00022989"/>
    </source>
</evidence>
<keyword evidence="5 7" id="KW-1133">Transmembrane helix</keyword>
<evidence type="ECO:0000256" key="6">
    <source>
        <dbReference type="ARBA" id="ARBA00023136"/>
    </source>
</evidence>
<feature type="transmembrane region" description="Helical" evidence="7">
    <location>
        <begin position="137"/>
        <end position="161"/>
    </location>
</feature>
<dbReference type="InterPro" id="IPR000515">
    <property type="entry name" value="MetI-like"/>
</dbReference>
<keyword evidence="3" id="KW-1003">Cell membrane</keyword>
<dbReference type="PANTHER" id="PTHR43386:SF25">
    <property type="entry name" value="PEPTIDE ABC TRANSPORTER PERMEASE PROTEIN"/>
    <property type="match status" value="1"/>
</dbReference>
<comment type="similarity">
    <text evidence="7">Belongs to the binding-protein-dependent transport system permease family.</text>
</comment>
<dbReference type="RefSeq" id="WP_204030604.1">
    <property type="nucleotide sequence ID" value="NZ_BOOW01000036.1"/>
</dbReference>
<keyword evidence="2 7" id="KW-0813">Transport</keyword>
<sequence length="291" mass="30126">MTGGDLSLKTAAESAGSRRRFSLVRNRAAVGALVAVVVIVAIAVLAPLLAPYDPDATDFNAVLLAPSGQYLLGTDDLGRDVLSRTIYGLRASVQIGLIAVLAATALGVVLGLLAGFYRKVDLFVSRLVDVTLAFPHLVTAVGLAAILGASGLNAAIAIAISQLPGMVRVARSETLRLRGMDYAAAATVTGARDSRILFRHILPNSASALLVQISVSIPAAILGEALLSFLGLGVQPPAPSLGVMLATGQSFLQVAWWMPVFPGIAIVAITLAFNLTGDVLRDALDPRSVSR</sequence>
<feature type="transmembrane region" description="Helical" evidence="7">
    <location>
        <begin position="95"/>
        <end position="117"/>
    </location>
</feature>
<dbReference type="Pfam" id="PF12911">
    <property type="entry name" value="OppC_N"/>
    <property type="match status" value="1"/>
</dbReference>
<evidence type="ECO:0000313" key="9">
    <source>
        <dbReference type="EMBL" id="GII95555.1"/>
    </source>
</evidence>
<dbReference type="Gene3D" id="1.10.3720.10">
    <property type="entry name" value="MetI-like"/>
    <property type="match status" value="1"/>
</dbReference>
<feature type="transmembrane region" description="Helical" evidence="7">
    <location>
        <begin position="254"/>
        <end position="275"/>
    </location>
</feature>
<evidence type="ECO:0000256" key="7">
    <source>
        <dbReference type="RuleBase" id="RU363032"/>
    </source>
</evidence>
<evidence type="ECO:0000256" key="1">
    <source>
        <dbReference type="ARBA" id="ARBA00004651"/>
    </source>
</evidence>
<evidence type="ECO:0000256" key="2">
    <source>
        <dbReference type="ARBA" id="ARBA00022448"/>
    </source>
</evidence>
<dbReference type="GO" id="GO:0055085">
    <property type="term" value="P:transmembrane transport"/>
    <property type="evidence" value="ECO:0007669"/>
    <property type="project" value="InterPro"/>
</dbReference>
<evidence type="ECO:0000313" key="10">
    <source>
        <dbReference type="Proteomes" id="UP000606172"/>
    </source>
</evidence>
<dbReference type="InterPro" id="IPR035906">
    <property type="entry name" value="MetI-like_sf"/>
</dbReference>
<comment type="caution">
    <text evidence="9">The sequence shown here is derived from an EMBL/GenBank/DDBJ whole genome shotgun (WGS) entry which is preliminary data.</text>
</comment>
<dbReference type="CDD" id="cd06261">
    <property type="entry name" value="TM_PBP2"/>
    <property type="match status" value="1"/>
</dbReference>
<evidence type="ECO:0000256" key="3">
    <source>
        <dbReference type="ARBA" id="ARBA00022475"/>
    </source>
</evidence>
<dbReference type="InterPro" id="IPR025966">
    <property type="entry name" value="OppC_N"/>
</dbReference>
<proteinExistence type="inferred from homology"/>
<dbReference type="Pfam" id="PF00528">
    <property type="entry name" value="BPD_transp_1"/>
    <property type="match status" value="1"/>
</dbReference>
<dbReference type="AlphaFoldDB" id="A0A919RMG9"/>
<keyword evidence="10" id="KW-1185">Reference proteome</keyword>
<dbReference type="InterPro" id="IPR050366">
    <property type="entry name" value="BP-dependent_transpt_permease"/>
</dbReference>
<dbReference type="PROSITE" id="PS50928">
    <property type="entry name" value="ABC_TM1"/>
    <property type="match status" value="1"/>
</dbReference>
<keyword evidence="4 7" id="KW-0812">Transmembrane</keyword>
<name>A0A919RMG9_9ACTN</name>
<dbReference type="GO" id="GO:0005886">
    <property type="term" value="C:plasma membrane"/>
    <property type="evidence" value="ECO:0007669"/>
    <property type="project" value="UniProtKB-SubCell"/>
</dbReference>
<dbReference type="Proteomes" id="UP000606172">
    <property type="component" value="Unassembled WGS sequence"/>
</dbReference>
<reference evidence="9" key="1">
    <citation type="submission" date="2021-01" db="EMBL/GenBank/DDBJ databases">
        <title>Whole genome shotgun sequence of Sinosporangium siamense NBRC 109515.</title>
        <authorList>
            <person name="Komaki H."/>
            <person name="Tamura T."/>
        </authorList>
    </citation>
    <scope>NUCLEOTIDE SEQUENCE</scope>
    <source>
        <strain evidence="9">NBRC 109515</strain>
    </source>
</reference>
<gene>
    <name evidence="9" type="ORF">Ssi02_57860</name>
</gene>
<dbReference type="EMBL" id="BOOW01000036">
    <property type="protein sequence ID" value="GII95555.1"/>
    <property type="molecule type" value="Genomic_DNA"/>
</dbReference>
<accession>A0A919RMG9</accession>
<feature type="transmembrane region" description="Helical" evidence="7">
    <location>
        <begin position="28"/>
        <end position="50"/>
    </location>
</feature>
<dbReference type="PANTHER" id="PTHR43386">
    <property type="entry name" value="OLIGOPEPTIDE TRANSPORT SYSTEM PERMEASE PROTEIN APPC"/>
    <property type="match status" value="1"/>
</dbReference>